<dbReference type="PANTHER" id="PTHR22792:SF48">
    <property type="entry name" value="LA-RELATED PROTEIN 4"/>
    <property type="match status" value="1"/>
</dbReference>
<feature type="compositionally biased region" description="Low complexity" evidence="4">
    <location>
        <begin position="471"/>
        <end position="484"/>
    </location>
</feature>
<keyword evidence="6" id="KW-1185">Reference proteome</keyword>
<evidence type="ECO:0000256" key="1">
    <source>
        <dbReference type="ARBA" id="ARBA00022553"/>
    </source>
</evidence>
<evidence type="ECO:0000313" key="7">
    <source>
        <dbReference type="RefSeq" id="XP_067170270.1"/>
    </source>
</evidence>
<evidence type="ECO:0000313" key="6">
    <source>
        <dbReference type="Proteomes" id="UP001652627"/>
    </source>
</evidence>
<name>A0ABM4FZA8_9AVES</name>
<protein>
    <submittedName>
        <fullName evidence="7">La-related protein 4 isoform X4</fullName>
    </submittedName>
</protein>
<evidence type="ECO:0000256" key="4">
    <source>
        <dbReference type="SAM" id="MobiDB-lite"/>
    </source>
</evidence>
<dbReference type="CDD" id="cd08035">
    <property type="entry name" value="LARP_4"/>
    <property type="match status" value="1"/>
</dbReference>
<gene>
    <name evidence="7" type="primary">LARP4</name>
</gene>
<dbReference type="InterPro" id="IPR035979">
    <property type="entry name" value="RBD_domain_sf"/>
</dbReference>
<sequence length="663" mass="73661">MYSPSCEATRNGTVVDEASANGMVLAAEDLGYQIYEVSGEGSSAVSTEDIRECLKKQLEFCFSRENLSKDLYLMSQMDSDQFVPIWTIANMEGIKKLTTDMDLILEVLRSSPMVQVDERGEKVRPNHKRCIIILREIPETTPIEEVKALFKNENCPKVISCEFAHNNNWYITFQSDTDAQQAFKYLREEVKTFQGKPVMARIKAINTFFAKNGYRVVDSSVYTQPVQTQAQFASPLFMQPVYSPQQYSIYSIVPQTWSPNPAPYFETPLAPFPNGGFMNGFNTPGSYKTNAASLSIGRPFHRNRVKPHFRSSNSSEHAAEGPAAVSTMSMGEGPLNRTNSRNFVMERHNSTLPGHQDQGYSQKDSPTMQMEQNGDYSIGRGRRNVFRGRRRREDDRISRPQPSAETKTQTPKFDLLASNFPPLPGSTAKTPGEPVLESRMSDIVKGICKEKESKDLLSSCPASAQEEQMHSTVQQPVTSVSSPSRTEAVVLSTVQPDSKPEEVSAQKDVTSHTSPPVSVCPVSAAKLPRTNTTSSSTNASAAPAVLMQEPRKLSYAEVCQKPPKEPPPVPVQPLRELRTNIVPPAKNEENGTPEKASEKTSEKAHDKVEGRMKDYSGFRGNGPPRGAAGKIREQRRQFGRRSSPQGAPRRIGKEQYVPPRSPK</sequence>
<feature type="region of interest" description="Disordered" evidence="4">
    <location>
        <begin position="580"/>
        <end position="663"/>
    </location>
</feature>
<dbReference type="Pfam" id="PF05383">
    <property type="entry name" value="La"/>
    <property type="match status" value="1"/>
</dbReference>
<evidence type="ECO:0000259" key="5">
    <source>
        <dbReference type="PROSITE" id="PS50961"/>
    </source>
</evidence>
<dbReference type="InterPro" id="IPR058699">
    <property type="entry name" value="RRM_LARP4/4B"/>
</dbReference>
<dbReference type="InterPro" id="IPR045180">
    <property type="entry name" value="La_dom_prot"/>
</dbReference>
<feature type="region of interest" description="Disordered" evidence="4">
    <location>
        <begin position="349"/>
        <end position="438"/>
    </location>
</feature>
<feature type="compositionally biased region" description="Polar residues" evidence="4">
    <location>
        <begin position="400"/>
        <end position="411"/>
    </location>
</feature>
<dbReference type="InterPro" id="IPR006630">
    <property type="entry name" value="La_HTH"/>
</dbReference>
<proteinExistence type="predicted"/>
<dbReference type="Pfam" id="PF26088">
    <property type="entry name" value="RRM_LARP4"/>
    <property type="match status" value="1"/>
</dbReference>
<feature type="compositionally biased region" description="Basic residues" evidence="4">
    <location>
        <begin position="380"/>
        <end position="390"/>
    </location>
</feature>
<dbReference type="GeneID" id="106499417"/>
<dbReference type="SUPFAM" id="SSF54928">
    <property type="entry name" value="RNA-binding domain, RBD"/>
    <property type="match status" value="1"/>
</dbReference>
<dbReference type="SMART" id="SM00715">
    <property type="entry name" value="LA"/>
    <property type="match status" value="1"/>
</dbReference>
<keyword evidence="2 3" id="KW-0694">RNA-binding</keyword>
<feature type="region of interest" description="Disordered" evidence="4">
    <location>
        <begin position="307"/>
        <end position="335"/>
    </location>
</feature>
<keyword evidence="1" id="KW-0597">Phosphoprotein</keyword>
<dbReference type="PANTHER" id="PTHR22792">
    <property type="entry name" value="LUPUS LA PROTEIN-RELATED"/>
    <property type="match status" value="1"/>
</dbReference>
<accession>A0ABM4FZA8</accession>
<dbReference type="InterPro" id="IPR036390">
    <property type="entry name" value="WH_DNA-bd_sf"/>
</dbReference>
<evidence type="ECO:0000256" key="2">
    <source>
        <dbReference type="ARBA" id="ARBA00022884"/>
    </source>
</evidence>
<feature type="compositionally biased region" description="Polar residues" evidence="4">
    <location>
        <begin position="350"/>
        <end position="375"/>
    </location>
</feature>
<dbReference type="InterPro" id="IPR036388">
    <property type="entry name" value="WH-like_DNA-bd_sf"/>
</dbReference>
<feature type="domain" description="HTH La-type RNA-binding" evidence="5">
    <location>
        <begin position="44"/>
        <end position="133"/>
    </location>
</feature>
<dbReference type="CDD" id="cd12707">
    <property type="entry name" value="RRM_LARP4"/>
    <property type="match status" value="1"/>
</dbReference>
<organism evidence="6 7">
    <name type="scientific">Apteryx mantelli</name>
    <name type="common">North Island brown kiwi</name>
    <dbReference type="NCBI Taxonomy" id="2696672"/>
    <lineage>
        <taxon>Eukaryota</taxon>
        <taxon>Metazoa</taxon>
        <taxon>Chordata</taxon>
        <taxon>Craniata</taxon>
        <taxon>Vertebrata</taxon>
        <taxon>Euteleostomi</taxon>
        <taxon>Archelosauria</taxon>
        <taxon>Archosauria</taxon>
        <taxon>Dinosauria</taxon>
        <taxon>Saurischia</taxon>
        <taxon>Theropoda</taxon>
        <taxon>Coelurosauria</taxon>
        <taxon>Aves</taxon>
        <taxon>Palaeognathae</taxon>
        <taxon>Apterygiformes</taxon>
        <taxon>Apterygidae</taxon>
        <taxon>Apteryx</taxon>
    </lineage>
</organism>
<dbReference type="Proteomes" id="UP001652627">
    <property type="component" value="Chromosome 33"/>
</dbReference>
<feature type="region of interest" description="Disordered" evidence="4">
    <location>
        <begin position="458"/>
        <end position="521"/>
    </location>
</feature>
<dbReference type="PROSITE" id="PS50961">
    <property type="entry name" value="HTH_LA"/>
    <property type="match status" value="1"/>
</dbReference>
<evidence type="ECO:0000256" key="3">
    <source>
        <dbReference type="PROSITE-ProRule" id="PRU00332"/>
    </source>
</evidence>
<reference evidence="7" key="1">
    <citation type="submission" date="2025-08" db="UniProtKB">
        <authorList>
            <consortium name="RefSeq"/>
        </authorList>
    </citation>
    <scope>IDENTIFICATION</scope>
    <source>
        <tissue evidence="7">Blood</tissue>
    </source>
</reference>
<dbReference type="RefSeq" id="XP_067170270.1">
    <property type="nucleotide sequence ID" value="XM_067314169.1"/>
</dbReference>
<dbReference type="InterPro" id="IPR034903">
    <property type="entry name" value="LARP4_RRM"/>
</dbReference>
<feature type="compositionally biased region" description="Basic and acidic residues" evidence="4">
    <location>
        <begin position="595"/>
        <end position="616"/>
    </location>
</feature>
<dbReference type="SUPFAM" id="SSF46785">
    <property type="entry name" value="Winged helix' DNA-binding domain"/>
    <property type="match status" value="1"/>
</dbReference>
<feature type="compositionally biased region" description="Polar residues" evidence="4">
    <location>
        <begin position="507"/>
        <end position="516"/>
    </location>
</feature>
<dbReference type="Gene3D" id="1.10.10.10">
    <property type="entry name" value="Winged helix-like DNA-binding domain superfamily/Winged helix DNA-binding domain"/>
    <property type="match status" value="1"/>
</dbReference>